<sequence length="416" mass="45672">MNITTLPIYLPYDRFNNWRALGGIKEFLPEADTLAITLVYCPHYTRITPEPAMGSLHTLPQRINSLLLTCIISLSSPVLGNSIVPDDIAYKPHPAPNPSESGVVVGTSELPATAARVPSTQYLAKGQCPDQSRSHDNLSKALAITQFLRSSPHTANAGNLFAAESGLPELIRAQLRQKYQATGPAVMPWGFAQADLSESQLKQQAQKIARQMRTQFVISGTIVDMSMLAPDTTYNPSLYRQFANGFHDLTHLKMFDQRTRVMSLEVQLRDGFTGELLFNKSYSTNGIWNQRQPIGFGSPAFAKTHYGKRVKSLANKISTELAQIIHCQPFMAAIDSAPGQTQVLLHGGANNGLHAGDNLSLYQVIMVGSNNEYQVSDTRLVKRETRLHLSEVYPTHSIAVVEGGSYLNGSYLAASE</sequence>
<proteinExistence type="predicted"/>
<evidence type="ECO:0000313" key="2">
    <source>
        <dbReference type="EMBL" id="MDR7088138.1"/>
    </source>
</evidence>
<protein>
    <recommendedName>
        <fullName evidence="1">Flagellar assembly protein T middle domain-containing protein</fullName>
    </recommendedName>
</protein>
<reference evidence="2 3" key="1">
    <citation type="submission" date="2023-07" db="EMBL/GenBank/DDBJ databases">
        <title>Sorghum-associated microbial communities from plants grown in Nebraska, USA.</title>
        <authorList>
            <person name="Schachtman D."/>
        </authorList>
    </citation>
    <scope>NUCLEOTIDE SEQUENCE [LARGE SCALE GENOMIC DNA]</scope>
    <source>
        <strain evidence="2 3">BE190</strain>
    </source>
</reference>
<evidence type="ECO:0000259" key="1">
    <source>
        <dbReference type="Pfam" id="PF16539"/>
    </source>
</evidence>
<dbReference type="InterPro" id="IPR032386">
    <property type="entry name" value="FlgT_M"/>
</dbReference>
<keyword evidence="3" id="KW-1185">Reference proteome</keyword>
<name>A0ABU1USL8_9GAMM</name>
<comment type="caution">
    <text evidence="2">The sequence shown here is derived from an EMBL/GenBank/DDBJ whole genome shotgun (WGS) entry which is preliminary data.</text>
</comment>
<accession>A0ABU1USL8</accession>
<dbReference type="Proteomes" id="UP001253595">
    <property type="component" value="Unassembled WGS sequence"/>
</dbReference>
<gene>
    <name evidence="2" type="ORF">J2X05_000141</name>
</gene>
<dbReference type="Gene3D" id="3.40.50.10610">
    <property type="entry name" value="ABC-type transport auxiliary lipoprotein component"/>
    <property type="match status" value="1"/>
</dbReference>
<dbReference type="EMBL" id="JAVDVX010000001">
    <property type="protein sequence ID" value="MDR7088138.1"/>
    <property type="molecule type" value="Genomic_DNA"/>
</dbReference>
<dbReference type="Pfam" id="PF16539">
    <property type="entry name" value="FlgT_M"/>
    <property type="match status" value="1"/>
</dbReference>
<feature type="domain" description="Flagellar assembly protein T middle" evidence="1">
    <location>
        <begin position="136"/>
        <end position="292"/>
    </location>
</feature>
<evidence type="ECO:0000313" key="3">
    <source>
        <dbReference type="Proteomes" id="UP001253595"/>
    </source>
</evidence>
<dbReference type="RefSeq" id="WP_310067389.1">
    <property type="nucleotide sequence ID" value="NZ_JAVDVX010000001.1"/>
</dbReference>
<organism evidence="2 3">
    <name type="scientific">Cellvibrio fibrivorans</name>
    <dbReference type="NCBI Taxonomy" id="126350"/>
    <lineage>
        <taxon>Bacteria</taxon>
        <taxon>Pseudomonadati</taxon>
        <taxon>Pseudomonadota</taxon>
        <taxon>Gammaproteobacteria</taxon>
        <taxon>Cellvibrionales</taxon>
        <taxon>Cellvibrionaceae</taxon>
        <taxon>Cellvibrio</taxon>
    </lineage>
</organism>